<dbReference type="InterPro" id="IPR002781">
    <property type="entry name" value="TM_pro_TauE-like"/>
</dbReference>
<comment type="subcellular location">
    <subcellularLocation>
        <location evidence="6">Cell membrane</location>
        <topology evidence="6">Multi-pass membrane protein</topology>
    </subcellularLocation>
    <subcellularLocation>
        <location evidence="1">Membrane</location>
        <topology evidence="1">Multi-pass membrane protein</topology>
    </subcellularLocation>
</comment>
<evidence type="ECO:0000256" key="2">
    <source>
        <dbReference type="ARBA" id="ARBA00009142"/>
    </source>
</evidence>
<evidence type="ECO:0000256" key="6">
    <source>
        <dbReference type="RuleBase" id="RU363041"/>
    </source>
</evidence>
<dbReference type="InterPro" id="IPR051598">
    <property type="entry name" value="TSUP/Inactive_protease-like"/>
</dbReference>
<comment type="similarity">
    <text evidence="2 6">Belongs to the 4-toluene sulfonate uptake permease (TSUP) (TC 2.A.102) family.</text>
</comment>
<evidence type="ECO:0000256" key="1">
    <source>
        <dbReference type="ARBA" id="ARBA00004141"/>
    </source>
</evidence>
<reference evidence="7 8" key="1">
    <citation type="journal article" date="2011" name="J. Bacteriol.">
        <title>Draft genome sequence of the polycyclic aromatic hydrocarbon-degrading, genetically engineered bioluminescent bioreporter Pseudomonas fluorescens HK44.</title>
        <authorList>
            <person name="Chauhan A."/>
            <person name="Layton A.C."/>
            <person name="Williams D.E."/>
            <person name="Smartt A.E."/>
            <person name="Ripp S."/>
            <person name="Karpinets T.V."/>
            <person name="Brown S.D."/>
            <person name="Sayler G.S."/>
        </authorList>
    </citation>
    <scope>NUCLEOTIDE SEQUENCE [LARGE SCALE GENOMIC DNA]</scope>
    <source>
        <strain evidence="7 8">HK44</strain>
    </source>
</reference>
<feature type="transmembrane region" description="Helical" evidence="6">
    <location>
        <begin position="153"/>
        <end position="177"/>
    </location>
</feature>
<dbReference type="PATRIC" id="fig|1042209.11.peg.3258"/>
<dbReference type="PANTHER" id="PTHR43701">
    <property type="entry name" value="MEMBRANE TRANSPORTER PROTEIN MJ0441-RELATED"/>
    <property type="match status" value="1"/>
</dbReference>
<proteinExistence type="inferred from homology"/>
<feature type="transmembrane region" description="Helical" evidence="6">
    <location>
        <begin position="189"/>
        <end position="208"/>
    </location>
</feature>
<feature type="transmembrane region" description="Helical" evidence="6">
    <location>
        <begin position="70"/>
        <end position="89"/>
    </location>
</feature>
<organism evidence="7 8">
    <name type="scientific">Pseudomonas fluorescens HK44</name>
    <dbReference type="NCBI Taxonomy" id="1042209"/>
    <lineage>
        <taxon>Bacteria</taxon>
        <taxon>Pseudomonadati</taxon>
        <taxon>Pseudomonadota</taxon>
        <taxon>Gammaproteobacteria</taxon>
        <taxon>Pseudomonadales</taxon>
        <taxon>Pseudomonadaceae</taxon>
        <taxon>Pseudomonas</taxon>
    </lineage>
</organism>
<keyword evidence="3 6" id="KW-0812">Transmembrane</keyword>
<dbReference type="GO" id="GO:0005886">
    <property type="term" value="C:plasma membrane"/>
    <property type="evidence" value="ECO:0007669"/>
    <property type="project" value="UniProtKB-SubCell"/>
</dbReference>
<dbReference type="OrthoDB" id="7031033at2"/>
<dbReference type="eggNOG" id="COG0730">
    <property type="taxonomic scope" value="Bacteria"/>
</dbReference>
<sequence>MLLGGMFGIIIGIILGLTGAGGGILAIPALVIGLGWTMTQSAPVALFAVSAAATVGAMDGLRKDLVRYRAALLMALLGAVFSPVGVYLAHLLPNAALISLFSGVMIIVAIRMARQAYRSQARTTDDERPREHKNCMLNPETGRLRWNPRCSTTLAVIGSVSGLLTGMLGVGGGFLIVPAFQQFSDIRTHGIVATSLMAIALISATAVMGAIHAGAHITTTGGVFIAASVCGMLLGRMLSPRIPAKAIQLGFSAVCIVVAGYLMLKTWM</sequence>
<feature type="transmembrane region" description="Helical" evidence="6">
    <location>
        <begin position="7"/>
        <end position="34"/>
    </location>
</feature>
<feature type="transmembrane region" description="Helical" evidence="6">
    <location>
        <begin position="95"/>
        <end position="113"/>
    </location>
</feature>
<dbReference type="RefSeq" id="WP_019690815.1">
    <property type="nucleotide sequence ID" value="NZ_AFOY02000015.1"/>
</dbReference>
<name>A0A010RK17_PSEFL</name>
<dbReference type="Proteomes" id="UP000022611">
    <property type="component" value="Unassembled WGS sequence"/>
</dbReference>
<evidence type="ECO:0000256" key="3">
    <source>
        <dbReference type="ARBA" id="ARBA00022692"/>
    </source>
</evidence>
<dbReference type="AlphaFoldDB" id="A0A010RK17"/>
<keyword evidence="4 6" id="KW-1133">Transmembrane helix</keyword>
<feature type="transmembrane region" description="Helical" evidence="6">
    <location>
        <begin position="215"/>
        <end position="234"/>
    </location>
</feature>
<accession>A0A010RK17</accession>
<keyword evidence="5 6" id="KW-0472">Membrane</keyword>
<evidence type="ECO:0000256" key="5">
    <source>
        <dbReference type="ARBA" id="ARBA00023136"/>
    </source>
</evidence>
<dbReference type="PANTHER" id="PTHR43701:SF2">
    <property type="entry name" value="MEMBRANE TRANSPORTER PROTEIN YJNA-RELATED"/>
    <property type="match status" value="1"/>
</dbReference>
<feature type="transmembrane region" description="Helical" evidence="6">
    <location>
        <begin position="246"/>
        <end position="264"/>
    </location>
</feature>
<evidence type="ECO:0000313" key="7">
    <source>
        <dbReference type="EMBL" id="EXF92966.1"/>
    </source>
</evidence>
<comment type="caution">
    <text evidence="7">The sequence shown here is derived from an EMBL/GenBank/DDBJ whole genome shotgun (WGS) entry which is preliminary data.</text>
</comment>
<feature type="transmembrane region" description="Helical" evidence="6">
    <location>
        <begin position="40"/>
        <end position="58"/>
    </location>
</feature>
<gene>
    <name evidence="7" type="ORF">HK44_004505</name>
</gene>
<dbReference type="EMBL" id="AFOY02000015">
    <property type="protein sequence ID" value="EXF92966.1"/>
    <property type="molecule type" value="Genomic_DNA"/>
</dbReference>
<dbReference type="HOGENOM" id="CLU_045498_5_0_6"/>
<protein>
    <recommendedName>
        <fullName evidence="6">Probable membrane transporter protein</fullName>
    </recommendedName>
</protein>
<dbReference type="Pfam" id="PF01925">
    <property type="entry name" value="TauE"/>
    <property type="match status" value="1"/>
</dbReference>
<keyword evidence="6" id="KW-1003">Cell membrane</keyword>
<evidence type="ECO:0000256" key="4">
    <source>
        <dbReference type="ARBA" id="ARBA00022989"/>
    </source>
</evidence>
<evidence type="ECO:0000313" key="8">
    <source>
        <dbReference type="Proteomes" id="UP000022611"/>
    </source>
</evidence>